<dbReference type="GO" id="GO:0016829">
    <property type="term" value="F:lyase activity"/>
    <property type="evidence" value="ECO:0007669"/>
    <property type="project" value="UniProtKB-KW"/>
</dbReference>
<accession>A0A0P8WDT1</accession>
<dbReference type="Proteomes" id="UP000050326">
    <property type="component" value="Unassembled WGS sequence"/>
</dbReference>
<dbReference type="RefSeq" id="WP_054873430.1">
    <property type="nucleotide sequence ID" value="NZ_LKET01000014.1"/>
</dbReference>
<dbReference type="AlphaFoldDB" id="A0A0P8WDT1"/>
<protein>
    <submittedName>
        <fullName evidence="2">Cys-tRNA(Pro)/Cys-tRNA(Cys) deacylase YbaK</fullName>
        <ecNumber evidence="2">4.2.-.-</ecNumber>
    </submittedName>
</protein>
<dbReference type="CDD" id="cd04333">
    <property type="entry name" value="ProX_deacylase"/>
    <property type="match status" value="1"/>
</dbReference>
<keyword evidence="3" id="KW-1185">Reference proteome</keyword>
<evidence type="ECO:0000313" key="2">
    <source>
        <dbReference type="EMBL" id="KPU46174.1"/>
    </source>
</evidence>
<organism evidence="2 3">
    <name type="scientific">Oxobacter pfennigii</name>
    <dbReference type="NCBI Taxonomy" id="36849"/>
    <lineage>
        <taxon>Bacteria</taxon>
        <taxon>Bacillati</taxon>
        <taxon>Bacillota</taxon>
        <taxon>Clostridia</taxon>
        <taxon>Eubacteriales</taxon>
        <taxon>Clostridiaceae</taxon>
        <taxon>Oxobacter</taxon>
    </lineage>
</organism>
<dbReference type="Pfam" id="PF04073">
    <property type="entry name" value="tRNA_edit"/>
    <property type="match status" value="1"/>
</dbReference>
<evidence type="ECO:0000259" key="1">
    <source>
        <dbReference type="Pfam" id="PF04073"/>
    </source>
</evidence>
<dbReference type="SUPFAM" id="SSF55826">
    <property type="entry name" value="YbaK/ProRS associated domain"/>
    <property type="match status" value="1"/>
</dbReference>
<dbReference type="Gene3D" id="3.90.960.10">
    <property type="entry name" value="YbaK/aminoacyl-tRNA synthetase-associated domain"/>
    <property type="match status" value="1"/>
</dbReference>
<keyword evidence="2" id="KW-0456">Lyase</keyword>
<feature type="domain" description="YbaK/aminoacyl-tRNA synthetase-associated" evidence="1">
    <location>
        <begin position="26"/>
        <end position="139"/>
    </location>
</feature>
<dbReference type="OrthoDB" id="9798760at2"/>
<dbReference type="GO" id="GO:0002161">
    <property type="term" value="F:aminoacyl-tRNA deacylase activity"/>
    <property type="evidence" value="ECO:0007669"/>
    <property type="project" value="InterPro"/>
</dbReference>
<dbReference type="PANTHER" id="PTHR30411:SF1">
    <property type="entry name" value="CYTOPLASMIC PROTEIN"/>
    <property type="match status" value="1"/>
</dbReference>
<dbReference type="PANTHER" id="PTHR30411">
    <property type="entry name" value="CYTOPLASMIC PROTEIN"/>
    <property type="match status" value="1"/>
</dbReference>
<proteinExistence type="predicted"/>
<sequence>MGTKEVRQFFLERSLPDPVFELSDSGATVDLASKTLGVEPGLIAKTLAFKLKDRNILIVMSGNCRIDNKKFKQYFGIKAKMLEHDEVSDITGHPVGGLTPFGLKNGLEIYLDISIKEFKFVYPAAGSKTAALKISPSLMQELTDAIWVDICQ</sequence>
<comment type="caution">
    <text evidence="2">The sequence shown here is derived from an EMBL/GenBank/DDBJ whole genome shotgun (WGS) entry which is preliminary data.</text>
</comment>
<dbReference type="InterPro" id="IPR036754">
    <property type="entry name" value="YbaK/aa-tRNA-synt-asso_dom_sf"/>
</dbReference>
<dbReference type="EMBL" id="LKET01000014">
    <property type="protein sequence ID" value="KPU46174.1"/>
    <property type="molecule type" value="Genomic_DNA"/>
</dbReference>
<dbReference type="STRING" id="36849.OXPF_02840"/>
<dbReference type="EC" id="4.2.-.-" evidence="2"/>
<gene>
    <name evidence="2" type="primary">ybaK_1</name>
    <name evidence="2" type="ORF">OXPF_02840</name>
</gene>
<dbReference type="InterPro" id="IPR007214">
    <property type="entry name" value="YbaK/aa-tRNA-synth-assoc-dom"/>
</dbReference>
<evidence type="ECO:0000313" key="3">
    <source>
        <dbReference type="Proteomes" id="UP000050326"/>
    </source>
</evidence>
<reference evidence="2 3" key="1">
    <citation type="submission" date="2015-09" db="EMBL/GenBank/DDBJ databases">
        <title>Genome sequence of Oxobacter pfennigii DSM 3222.</title>
        <authorList>
            <person name="Poehlein A."/>
            <person name="Bengelsdorf F.R."/>
            <person name="Schiel-Bengelsdorf B."/>
            <person name="Duerre P."/>
            <person name="Daniel R."/>
        </authorList>
    </citation>
    <scope>NUCLEOTIDE SEQUENCE [LARGE SCALE GENOMIC DNA]</scope>
    <source>
        <strain evidence="2 3">DSM 3222</strain>
    </source>
</reference>
<name>A0A0P8WDT1_9CLOT</name>